<dbReference type="EMBL" id="LPNM01000006">
    <property type="protein sequence ID" value="OEJ86626.1"/>
    <property type="molecule type" value="Genomic_DNA"/>
</dbReference>
<sequence length="221" mass="24836">MIFPGASKAKHLNAPSLREEQTGCNSDRCVCNGCVFVRKSPFVKLYFYGLLIPLLWVYLVLLCLAFYVFTWKDSLKNYGIALPPEIAFPTVFQAQEHMENNCFSLDPEISDTLASNSHRINGSNDTQPLERARKSQLSVELNDLSSDAYPATTEGVAPARARHVQENMFKEAVLDIVESHFACESVVLRWAMRALASICCYCILTAMIFLSIRFKDSEGAY</sequence>
<evidence type="ECO:0000313" key="2">
    <source>
        <dbReference type="EMBL" id="OEJ86626.1"/>
    </source>
</evidence>
<proteinExistence type="predicted"/>
<accession>A0A1E5RID2</accession>
<keyword evidence="3" id="KW-1185">Reference proteome</keyword>
<reference evidence="3" key="1">
    <citation type="journal article" date="2016" name="Genome Announc.">
        <title>Genome sequences of three species of Hanseniaspora isolated from spontaneous wine fermentations.</title>
        <authorList>
            <person name="Sternes P.R."/>
            <person name="Lee D."/>
            <person name="Kutyna D.R."/>
            <person name="Borneman A.R."/>
        </authorList>
    </citation>
    <scope>NUCLEOTIDE SEQUENCE [LARGE SCALE GENOMIC DNA]</scope>
    <source>
        <strain evidence="3">AWRI3579</strain>
    </source>
</reference>
<protein>
    <submittedName>
        <fullName evidence="2">Uncharacterized protein</fullName>
    </submittedName>
</protein>
<gene>
    <name evidence="2" type="ORF">AWRI3579_g1500</name>
</gene>
<dbReference type="Proteomes" id="UP000095728">
    <property type="component" value="Unassembled WGS sequence"/>
</dbReference>
<keyword evidence="1" id="KW-0472">Membrane</keyword>
<feature type="transmembrane region" description="Helical" evidence="1">
    <location>
        <begin position="194"/>
        <end position="214"/>
    </location>
</feature>
<dbReference type="InParanoid" id="A0A1E5RID2"/>
<organism evidence="2 3">
    <name type="scientific">Hanseniaspora osmophila</name>
    <dbReference type="NCBI Taxonomy" id="56408"/>
    <lineage>
        <taxon>Eukaryota</taxon>
        <taxon>Fungi</taxon>
        <taxon>Dikarya</taxon>
        <taxon>Ascomycota</taxon>
        <taxon>Saccharomycotina</taxon>
        <taxon>Saccharomycetes</taxon>
        <taxon>Saccharomycodales</taxon>
        <taxon>Saccharomycodaceae</taxon>
        <taxon>Hanseniaspora</taxon>
    </lineage>
</organism>
<keyword evidence="1" id="KW-0812">Transmembrane</keyword>
<evidence type="ECO:0000313" key="3">
    <source>
        <dbReference type="Proteomes" id="UP000095728"/>
    </source>
</evidence>
<dbReference type="AlphaFoldDB" id="A0A1E5RID2"/>
<evidence type="ECO:0000256" key="1">
    <source>
        <dbReference type="SAM" id="Phobius"/>
    </source>
</evidence>
<feature type="transmembrane region" description="Helical" evidence="1">
    <location>
        <begin position="45"/>
        <end position="69"/>
    </location>
</feature>
<keyword evidence="1" id="KW-1133">Transmembrane helix</keyword>
<comment type="caution">
    <text evidence="2">The sequence shown here is derived from an EMBL/GenBank/DDBJ whole genome shotgun (WGS) entry which is preliminary data.</text>
</comment>
<name>A0A1E5RID2_9ASCO</name>